<evidence type="ECO:0000313" key="2">
    <source>
        <dbReference type="Proteomes" id="UP000030854"/>
    </source>
</evidence>
<dbReference type="HOGENOM" id="CLU_1138730_0_0_1"/>
<dbReference type="EMBL" id="JNVN01004477">
    <property type="protein sequence ID" value="KHJ30325.1"/>
    <property type="molecule type" value="Genomic_DNA"/>
</dbReference>
<dbReference type="STRING" id="52586.A0A0B1NZ90"/>
<evidence type="ECO:0008006" key="3">
    <source>
        <dbReference type="Google" id="ProtNLM"/>
    </source>
</evidence>
<comment type="caution">
    <text evidence="1">The sequence shown here is derived from an EMBL/GenBank/DDBJ whole genome shotgun (WGS) entry which is preliminary data.</text>
</comment>
<dbReference type="Pfam" id="PF14223">
    <property type="entry name" value="Retrotran_gag_2"/>
    <property type="match status" value="1"/>
</dbReference>
<organism evidence="1 2">
    <name type="scientific">Uncinula necator</name>
    <name type="common">Grape powdery mildew</name>
    <dbReference type="NCBI Taxonomy" id="52586"/>
    <lineage>
        <taxon>Eukaryota</taxon>
        <taxon>Fungi</taxon>
        <taxon>Dikarya</taxon>
        <taxon>Ascomycota</taxon>
        <taxon>Pezizomycotina</taxon>
        <taxon>Leotiomycetes</taxon>
        <taxon>Erysiphales</taxon>
        <taxon>Erysiphaceae</taxon>
        <taxon>Erysiphe</taxon>
    </lineage>
</organism>
<reference evidence="1 2" key="1">
    <citation type="journal article" date="2014" name="BMC Genomics">
        <title>Adaptive genomic structural variation in the grape powdery mildew pathogen, Erysiphe necator.</title>
        <authorList>
            <person name="Jones L."/>
            <person name="Riaz S."/>
            <person name="Morales-Cruz A."/>
            <person name="Amrine K.C."/>
            <person name="McGuire B."/>
            <person name="Gubler W.D."/>
            <person name="Walker M.A."/>
            <person name="Cantu D."/>
        </authorList>
    </citation>
    <scope>NUCLEOTIDE SEQUENCE [LARGE SCALE GENOMIC DNA]</scope>
    <source>
        <strain evidence="2">c</strain>
    </source>
</reference>
<evidence type="ECO:0000313" key="1">
    <source>
        <dbReference type="EMBL" id="KHJ30325.1"/>
    </source>
</evidence>
<proteinExistence type="predicted"/>
<sequence length="244" mass="27789">MANKLPEDNTSSSTFTIKGIMPNKLENYPILTGSDDYQDWASTWEIGFDMMGLKEVLVGEIPQPQPKTTGWEEWNYANKLLRGYLVSAVDKTLRNMVTTQLTAKDAWFNIKARYDRETPATTLSLLRNLVDLKLEENGNVADHLTIFTNTWDRLYQRSLSSTSNVAKAFRDVTSSDEVKGAFLLLSLPKNMDYIIDNLATKDLIKFQDIQPKLLDLSADRNVSYTENQAYHGSAQNQEINEYMP</sequence>
<dbReference type="AlphaFoldDB" id="A0A0B1NZ90"/>
<keyword evidence="2" id="KW-1185">Reference proteome</keyword>
<gene>
    <name evidence="1" type="ORF">EV44_g3205</name>
</gene>
<protein>
    <recommendedName>
        <fullName evidence="3">Retrotransposon Copia-like N-terminal domain-containing protein</fullName>
    </recommendedName>
</protein>
<accession>A0A0B1NZ90</accession>
<name>A0A0B1NZ90_UNCNE</name>
<dbReference type="Proteomes" id="UP000030854">
    <property type="component" value="Unassembled WGS sequence"/>
</dbReference>